<keyword evidence="3" id="KW-1185">Reference proteome</keyword>
<dbReference type="AlphaFoldDB" id="E1QP31"/>
<dbReference type="eggNOG" id="arCOG13898">
    <property type="taxonomic scope" value="Archaea"/>
</dbReference>
<dbReference type="Proteomes" id="UP000006681">
    <property type="component" value="Chromosome"/>
</dbReference>
<accession>E1QP31</accession>
<name>E1QP31_VULDI</name>
<evidence type="ECO:0008006" key="4">
    <source>
        <dbReference type="Google" id="ProtNLM"/>
    </source>
</evidence>
<feature type="transmembrane region" description="Helical" evidence="1">
    <location>
        <begin position="12"/>
        <end position="38"/>
    </location>
</feature>
<keyword evidence="1" id="KW-0812">Transmembrane</keyword>
<sequence>MSRPLWHVIEDPAYIINLYAGIVITLMLIGAVVIYVITQSITDAILTSLPPIFIALIMVAAKRVIKRSEVMIFGDRFVALRGTERVELPIYEVTRIRVRPVINTVRVVNTRLIPISSIPRFNTWSVTFISGDREIIKVWINENELDKLRAVIRKLCNERLICINIESAMSI</sequence>
<organism evidence="2 3">
    <name type="scientific">Vulcanisaeta distributa (strain DSM 14429 / JCM 11212 / NBRC 100878 / IC-017)</name>
    <dbReference type="NCBI Taxonomy" id="572478"/>
    <lineage>
        <taxon>Archaea</taxon>
        <taxon>Thermoproteota</taxon>
        <taxon>Thermoprotei</taxon>
        <taxon>Thermoproteales</taxon>
        <taxon>Thermoproteaceae</taxon>
        <taxon>Vulcanisaeta</taxon>
    </lineage>
</organism>
<dbReference type="HOGENOM" id="CLU_1559575_0_0_2"/>
<dbReference type="RefSeq" id="WP_013337121.1">
    <property type="nucleotide sequence ID" value="NC_014537.1"/>
</dbReference>
<evidence type="ECO:0000313" key="3">
    <source>
        <dbReference type="Proteomes" id="UP000006681"/>
    </source>
</evidence>
<evidence type="ECO:0000313" key="2">
    <source>
        <dbReference type="EMBL" id="ADN51396.1"/>
    </source>
</evidence>
<proteinExistence type="predicted"/>
<dbReference type="KEGG" id="vdi:Vdis_2024"/>
<reference evidence="3" key="2">
    <citation type="journal article" date="2010" name="Stand. Genomic Sci.">
        <title>Complete genome sequence of Vulcanisaeta distributa type strain (IC-017T).</title>
        <authorList>
            <person name="Mavromatis K."/>
            <person name="Sikorski J."/>
            <person name="Pabst E."/>
            <person name="Teshima H."/>
            <person name="Lapidus A."/>
            <person name="Lucas S."/>
            <person name="Nolan M."/>
            <person name="Glavina Del Rio T."/>
            <person name="Cheng J."/>
            <person name="Bruce D."/>
            <person name="Goodwin L."/>
            <person name="Pitluck S."/>
            <person name="Liolios K."/>
            <person name="Ivanova N."/>
            <person name="Mikhailova N."/>
            <person name="Pati A."/>
            <person name="Chen A."/>
            <person name="Palaniappan K."/>
            <person name="Land M."/>
            <person name="Hauser L."/>
            <person name="Chang Y."/>
            <person name="Jeffries C."/>
            <person name="Rohde M."/>
            <person name="Spring S."/>
            <person name="Goker M."/>
            <person name="Wirth R."/>
            <person name="Woyke T."/>
            <person name="Bristow J."/>
            <person name="Eisen J."/>
            <person name="Markowitz V."/>
            <person name="Hugenholtz P."/>
            <person name="Klenk H."/>
            <person name="Kyrpides N."/>
        </authorList>
    </citation>
    <scope>NUCLEOTIDE SEQUENCE [LARGE SCALE GENOMIC DNA]</scope>
    <source>
        <strain evidence="3">DSM 14429 / JCM 11212 / NBRC 100878 / IC-017</strain>
    </source>
</reference>
<keyword evidence="1" id="KW-1133">Transmembrane helix</keyword>
<gene>
    <name evidence="2" type="ordered locus">Vdis_2024</name>
</gene>
<dbReference type="OrthoDB" id="26635at2157"/>
<dbReference type="GeneID" id="9752975"/>
<dbReference type="STRING" id="572478.Vdis_2024"/>
<protein>
    <recommendedName>
        <fullName evidence="4">DUF304 domain-containing protein</fullName>
    </recommendedName>
</protein>
<keyword evidence="1" id="KW-0472">Membrane</keyword>
<dbReference type="EMBL" id="CP002100">
    <property type="protein sequence ID" value="ADN51396.1"/>
    <property type="molecule type" value="Genomic_DNA"/>
</dbReference>
<feature type="transmembrane region" description="Helical" evidence="1">
    <location>
        <begin position="44"/>
        <end position="61"/>
    </location>
</feature>
<evidence type="ECO:0000256" key="1">
    <source>
        <dbReference type="SAM" id="Phobius"/>
    </source>
</evidence>
<reference evidence="2 3" key="1">
    <citation type="journal article" date="2010" name="Stand. Genomic Sci.">
        <title>Complete genome sequence of Vulcanisaeta distributa type strain (IC-017).</title>
        <authorList>
            <person name="Mavromatis K."/>
            <person name="Sikorski J."/>
            <person name="Pabst E."/>
            <person name="Teshima H."/>
            <person name="Lapidus A."/>
            <person name="Lucas S."/>
            <person name="Nolan M."/>
            <person name="Glavina Del Rio T."/>
            <person name="Cheng J.F."/>
            <person name="Bruce D."/>
            <person name="Goodwin L."/>
            <person name="Pitluck S."/>
            <person name="Liolios K."/>
            <person name="Ivanova N."/>
            <person name="Mikhailova N."/>
            <person name="Pati A."/>
            <person name="Chen A."/>
            <person name="Palaniappan K."/>
            <person name="Land M."/>
            <person name="Hauser L."/>
            <person name="Chang Y.J."/>
            <person name="Jeffries C.D."/>
            <person name="Rohde M."/>
            <person name="Spring S."/>
            <person name="Goker M."/>
            <person name="Wirth R."/>
            <person name="Woyke T."/>
            <person name="Bristow J."/>
            <person name="Eisen J.A."/>
            <person name="Markowitz V."/>
            <person name="Hugenholtz P."/>
            <person name="Klenk H.P."/>
            <person name="Kyrpides N.C."/>
        </authorList>
    </citation>
    <scope>NUCLEOTIDE SEQUENCE [LARGE SCALE GENOMIC DNA]</scope>
    <source>
        <strain evidence="3">DSM 14429 / JCM 11212 / NBRC 100878 / IC-017</strain>
    </source>
</reference>